<dbReference type="OrthoDB" id="6418787at2759"/>
<dbReference type="InterPro" id="IPR011333">
    <property type="entry name" value="SKP1/BTB/POZ_sf"/>
</dbReference>
<dbReference type="AlphaFoldDB" id="A0A1J4KYC7"/>
<keyword evidence="3" id="KW-1185">Reference proteome</keyword>
<gene>
    <name evidence="2" type="ORF">TRFO_41938</name>
</gene>
<dbReference type="VEuPathDB" id="TrichDB:TRFO_41938"/>
<evidence type="ECO:0000313" key="3">
    <source>
        <dbReference type="Proteomes" id="UP000179807"/>
    </source>
</evidence>
<organism evidence="2 3">
    <name type="scientific">Tritrichomonas foetus</name>
    <dbReference type="NCBI Taxonomy" id="1144522"/>
    <lineage>
        <taxon>Eukaryota</taxon>
        <taxon>Metamonada</taxon>
        <taxon>Parabasalia</taxon>
        <taxon>Tritrichomonadida</taxon>
        <taxon>Tritrichomonadidae</taxon>
        <taxon>Tritrichomonas</taxon>
    </lineage>
</organism>
<feature type="domain" description="BTB" evidence="1">
    <location>
        <begin position="27"/>
        <end position="99"/>
    </location>
</feature>
<dbReference type="RefSeq" id="XP_068369375.1">
    <property type="nucleotide sequence ID" value="XM_068514050.1"/>
</dbReference>
<dbReference type="EMBL" id="MLAK01000129">
    <property type="protein sequence ID" value="OHT16239.1"/>
    <property type="molecule type" value="Genomic_DNA"/>
</dbReference>
<reference evidence="2" key="1">
    <citation type="submission" date="2016-10" db="EMBL/GenBank/DDBJ databases">
        <authorList>
            <person name="Benchimol M."/>
            <person name="Almeida L.G."/>
            <person name="Vasconcelos A.T."/>
            <person name="Perreira-Neves A."/>
            <person name="Rosa I.A."/>
            <person name="Tasca T."/>
            <person name="Bogo M.R."/>
            <person name="de Souza W."/>
        </authorList>
    </citation>
    <scope>NUCLEOTIDE SEQUENCE [LARGE SCALE GENOMIC DNA]</scope>
    <source>
        <strain evidence="2">K</strain>
    </source>
</reference>
<dbReference type="Pfam" id="PF00651">
    <property type="entry name" value="BTB"/>
    <property type="match status" value="1"/>
</dbReference>
<comment type="caution">
    <text evidence="2">The sequence shown here is derived from an EMBL/GenBank/DDBJ whole genome shotgun (WGS) entry which is preliminary data.</text>
</comment>
<accession>A0A1J4KYC7</accession>
<dbReference type="Proteomes" id="UP000179807">
    <property type="component" value="Unassembled WGS sequence"/>
</dbReference>
<dbReference type="PROSITE" id="PS50097">
    <property type="entry name" value="BTB"/>
    <property type="match status" value="1"/>
</dbReference>
<proteinExistence type="predicted"/>
<dbReference type="GeneID" id="94848754"/>
<evidence type="ECO:0000313" key="2">
    <source>
        <dbReference type="EMBL" id="OHT16239.1"/>
    </source>
</evidence>
<name>A0A1J4KYC7_9EUKA</name>
<dbReference type="SMART" id="SM00225">
    <property type="entry name" value="BTB"/>
    <property type="match status" value="1"/>
</dbReference>
<dbReference type="PANTHER" id="PTHR24410">
    <property type="entry name" value="HL07962P-RELATED"/>
    <property type="match status" value="1"/>
</dbReference>
<dbReference type="CDD" id="cd18186">
    <property type="entry name" value="BTB_POZ_ZBTB_KLHL-like"/>
    <property type="match status" value="1"/>
</dbReference>
<dbReference type="InterPro" id="IPR000210">
    <property type="entry name" value="BTB/POZ_dom"/>
</dbReference>
<evidence type="ECO:0000259" key="1">
    <source>
        <dbReference type="PROSITE" id="PS50097"/>
    </source>
</evidence>
<dbReference type="PANTHER" id="PTHR24410:SF23">
    <property type="entry name" value="BTB DOMAIN-CONTAINING PROTEIN-RELATED"/>
    <property type="match status" value="1"/>
</dbReference>
<protein>
    <submittedName>
        <fullName evidence="2">BTB/POZ domain containing protein</fullName>
    </submittedName>
</protein>
<dbReference type="SUPFAM" id="SSF54695">
    <property type="entry name" value="POZ domain"/>
    <property type="match status" value="1"/>
</dbReference>
<sequence>MDYSAELFLCPNFNYKEFKDDNFLADCEVRIHHSIDDPEYVSYPAHVIVLANSSEFFYNVFTGDTQESATGIVDVYTNPMGLLPSVIDFMYTGQLDFTEDQVMALYHIAHDCGIRSLEENLNNYLESQVIPANILAFVNQCYDYELVEELKVLEDYVSKFFRQLSTNNLTQALDVITYTHILEKQHLSNNDKIKYLNDFIGKWECDDEELAACAALFDPRDKGLKSQLSKLKVSWLPKSFLK</sequence>
<dbReference type="Gene3D" id="3.30.710.10">
    <property type="entry name" value="Potassium Channel Kv1.1, Chain A"/>
    <property type="match status" value="1"/>
</dbReference>
<dbReference type="InterPro" id="IPR051481">
    <property type="entry name" value="BTB-POZ/Galectin-3-binding"/>
</dbReference>